<reference evidence="2 3" key="1">
    <citation type="submission" date="2016-10" db="EMBL/GenBank/DDBJ databases">
        <authorList>
            <person name="de Groot N.N."/>
        </authorList>
    </citation>
    <scope>NUCLEOTIDE SEQUENCE [LARGE SCALE GENOMIC DNA]</scope>
    <source>
        <strain evidence="2 3">DSM 25927</strain>
    </source>
</reference>
<dbReference type="RefSeq" id="WP_093289394.1">
    <property type="nucleotide sequence ID" value="NZ_FOFS01000018.1"/>
</dbReference>
<feature type="transmembrane region" description="Helical" evidence="1">
    <location>
        <begin position="15"/>
        <end position="37"/>
    </location>
</feature>
<proteinExistence type="predicted"/>
<dbReference type="Proteomes" id="UP000199233">
    <property type="component" value="Unassembled WGS sequence"/>
</dbReference>
<gene>
    <name evidence="2" type="ORF">SAMN04488038_1185</name>
</gene>
<keyword evidence="1" id="KW-1133">Transmembrane helix</keyword>
<name>A0A1H9LZH0_9GAMM</name>
<dbReference type="EMBL" id="FOFS01000018">
    <property type="protein sequence ID" value="SER16709.1"/>
    <property type="molecule type" value="Genomic_DNA"/>
</dbReference>
<keyword evidence="1" id="KW-0812">Transmembrane</keyword>
<dbReference type="OrthoDB" id="9155736at2"/>
<organism evidence="2 3">
    <name type="scientific">Solimonas aquatica</name>
    <dbReference type="NCBI Taxonomy" id="489703"/>
    <lineage>
        <taxon>Bacteria</taxon>
        <taxon>Pseudomonadati</taxon>
        <taxon>Pseudomonadota</taxon>
        <taxon>Gammaproteobacteria</taxon>
        <taxon>Nevskiales</taxon>
        <taxon>Nevskiaceae</taxon>
        <taxon>Solimonas</taxon>
    </lineage>
</organism>
<dbReference type="STRING" id="489703.SAMN04488038_1185"/>
<keyword evidence="1" id="KW-0472">Membrane</keyword>
<dbReference type="AlphaFoldDB" id="A0A1H9LZH0"/>
<evidence type="ECO:0000313" key="2">
    <source>
        <dbReference type="EMBL" id="SER16709.1"/>
    </source>
</evidence>
<evidence type="ECO:0000313" key="3">
    <source>
        <dbReference type="Proteomes" id="UP000199233"/>
    </source>
</evidence>
<evidence type="ECO:0008006" key="4">
    <source>
        <dbReference type="Google" id="ProtNLM"/>
    </source>
</evidence>
<protein>
    <recommendedName>
        <fullName evidence="4">SGNH/GDSL hydrolase family protein</fullName>
    </recommendedName>
</protein>
<sequence>MNQKPDLPLSSPRTLLAIIAAMLGSLLLYALLFACVLHKPLSVGTIRDYFQIKLQRAAAIDGPKLVFFGGSNVRFGLRCELAEQLSGVPCVNAGFIADVGIDLMVAKFEPLLHAGDVVYVPPAYEQYLWSREFVATQRDAAYLFSYDRATLPKMSWYRQLHALFYFNLPYVVSSSAEMALAAVGLKRKAGASREFGAQNLNAWGDETGHSAAQAQGYAALLALKPRIPDAAHFDPQRHYFTQQLELFLDWARAHGVTVVGGLPQMSEEIQIPPGVIDKVRAIYLDHGQHFVDLPSHSQYPHDCFFDSLYHLNEECQLQHTRLLMPLLQPYLPALKPAAG</sequence>
<evidence type="ECO:0000256" key="1">
    <source>
        <dbReference type="SAM" id="Phobius"/>
    </source>
</evidence>
<keyword evidence="3" id="KW-1185">Reference proteome</keyword>
<dbReference type="PROSITE" id="PS51257">
    <property type="entry name" value="PROKAR_LIPOPROTEIN"/>
    <property type="match status" value="1"/>
</dbReference>
<accession>A0A1H9LZH0</accession>